<dbReference type="SUPFAM" id="SSF55785">
    <property type="entry name" value="PYP-like sensor domain (PAS domain)"/>
    <property type="match status" value="1"/>
</dbReference>
<gene>
    <name evidence="3" type="ORF">SAMN05216529_105282</name>
</gene>
<feature type="domain" description="HD-GYP" evidence="2">
    <location>
        <begin position="210"/>
        <end position="420"/>
    </location>
</feature>
<dbReference type="OrthoDB" id="9804747at2"/>
<evidence type="ECO:0000313" key="3">
    <source>
        <dbReference type="EMBL" id="SUQ14306.1"/>
    </source>
</evidence>
<keyword evidence="4" id="KW-1185">Reference proteome</keyword>
<protein>
    <submittedName>
        <fullName evidence="3">Putative two-component system response regulator</fullName>
    </submittedName>
</protein>
<dbReference type="Pfam" id="PF13487">
    <property type="entry name" value="HD_5"/>
    <property type="match status" value="1"/>
</dbReference>
<proteinExistence type="predicted"/>
<dbReference type="InterPro" id="IPR000700">
    <property type="entry name" value="PAS-assoc_C"/>
</dbReference>
<dbReference type="InterPro" id="IPR003607">
    <property type="entry name" value="HD/PDEase_dom"/>
</dbReference>
<dbReference type="CDD" id="cd00077">
    <property type="entry name" value="HDc"/>
    <property type="match status" value="1"/>
</dbReference>
<dbReference type="PROSITE" id="PS51832">
    <property type="entry name" value="HD_GYP"/>
    <property type="match status" value="1"/>
</dbReference>
<dbReference type="Proteomes" id="UP000254051">
    <property type="component" value="Unassembled WGS sequence"/>
</dbReference>
<dbReference type="InterPro" id="IPR052020">
    <property type="entry name" value="Cyclic_di-GMP/3'3'-cGAMP_PDE"/>
</dbReference>
<dbReference type="Gene3D" id="2.10.70.100">
    <property type="match status" value="1"/>
</dbReference>
<accession>A0A315ZXI0</accession>
<dbReference type="EMBL" id="UHJJ01000005">
    <property type="protein sequence ID" value="SUQ14306.1"/>
    <property type="molecule type" value="Genomic_DNA"/>
</dbReference>
<dbReference type="AlphaFoldDB" id="A0A315ZXI0"/>
<dbReference type="InterPro" id="IPR000014">
    <property type="entry name" value="PAS"/>
</dbReference>
<feature type="domain" description="PAC" evidence="1">
    <location>
        <begin position="142"/>
        <end position="194"/>
    </location>
</feature>
<organism evidence="3 4">
    <name type="scientific">Faecalicatena contorta</name>
    <dbReference type="NCBI Taxonomy" id="39482"/>
    <lineage>
        <taxon>Bacteria</taxon>
        <taxon>Bacillati</taxon>
        <taxon>Bacillota</taxon>
        <taxon>Clostridia</taxon>
        <taxon>Lachnospirales</taxon>
        <taxon>Lachnospiraceae</taxon>
        <taxon>Faecalicatena</taxon>
    </lineage>
</organism>
<dbReference type="PANTHER" id="PTHR45228:SF5">
    <property type="entry name" value="CYCLIC DI-GMP PHOSPHODIESTERASE VC_1348-RELATED"/>
    <property type="match status" value="1"/>
</dbReference>
<dbReference type="InterPro" id="IPR013655">
    <property type="entry name" value="PAS_fold_3"/>
</dbReference>
<dbReference type="PROSITE" id="PS50113">
    <property type="entry name" value="PAC"/>
    <property type="match status" value="1"/>
</dbReference>
<dbReference type="Gene3D" id="3.30.450.20">
    <property type="entry name" value="PAS domain"/>
    <property type="match status" value="1"/>
</dbReference>
<name>A0A315ZXI0_9FIRM</name>
<dbReference type="InterPro" id="IPR035965">
    <property type="entry name" value="PAS-like_dom_sf"/>
</dbReference>
<dbReference type="SMART" id="SM00471">
    <property type="entry name" value="HDc"/>
    <property type="match status" value="1"/>
</dbReference>
<sequence>MRQKNMDLLKESIVLGEPGTNEYIKGALDHFAKEVDNQIQAALVSEIMERYVDASKQLEIKSKELEKSDATRREAQEIALIGNWEMDISENQLWYSDTMNHILEVNESAEPSLQFFSQMVHPDDKELVNQIFLDLKNGIVPVECRYRLSMEDNRIKWVHIRFVPSKDSSGKTTGVHGTIQDITSIKVAEEKLEEYNHRLEGLVQKKVEEVFASQMATIHALVKLSESRDDETGEHIVRTLQYCRFLAEKLWEKGVHPREIDHNFINSIAQASPLHDIGKVGIPDAVLLKPGKLTKEEFEIMKTHTTIGYQTLASVEKRDTGSAFIKIGMEITLCHHEKWDGSGYPKGLKGEEIPISARIMALADVYDALRSKRVYKEGYTHEKSREIIIQGRGSHFDPLLVDVFLENDSTFCDIFDRTAD</sequence>
<evidence type="ECO:0000259" key="1">
    <source>
        <dbReference type="PROSITE" id="PS50113"/>
    </source>
</evidence>
<dbReference type="CDD" id="cd00130">
    <property type="entry name" value="PAS"/>
    <property type="match status" value="1"/>
</dbReference>
<reference evidence="4" key="1">
    <citation type="submission" date="2017-07" db="EMBL/GenBank/DDBJ databases">
        <authorList>
            <person name="Varghese N."/>
            <person name="Submissions S."/>
        </authorList>
    </citation>
    <scope>NUCLEOTIDE SEQUENCE [LARGE SCALE GENOMIC DNA]</scope>
    <source>
        <strain evidence="4">NLAE-zl-C134</strain>
    </source>
</reference>
<dbReference type="Pfam" id="PF08447">
    <property type="entry name" value="PAS_3"/>
    <property type="match status" value="1"/>
</dbReference>
<dbReference type="NCBIfam" id="TIGR00229">
    <property type="entry name" value="sensory_box"/>
    <property type="match status" value="1"/>
</dbReference>
<dbReference type="Gene3D" id="1.10.3210.10">
    <property type="entry name" value="Hypothetical protein af1432"/>
    <property type="match status" value="1"/>
</dbReference>
<dbReference type="PANTHER" id="PTHR45228">
    <property type="entry name" value="CYCLIC DI-GMP PHOSPHODIESTERASE TM_0186-RELATED"/>
    <property type="match status" value="1"/>
</dbReference>
<evidence type="ECO:0000313" key="4">
    <source>
        <dbReference type="Proteomes" id="UP000254051"/>
    </source>
</evidence>
<evidence type="ECO:0000259" key="2">
    <source>
        <dbReference type="PROSITE" id="PS51832"/>
    </source>
</evidence>
<dbReference type="SUPFAM" id="SSF109604">
    <property type="entry name" value="HD-domain/PDEase-like"/>
    <property type="match status" value="1"/>
</dbReference>
<dbReference type="InterPro" id="IPR037522">
    <property type="entry name" value="HD_GYP_dom"/>
</dbReference>
<dbReference type="RefSeq" id="WP_109711051.1">
    <property type="nucleotide sequence ID" value="NZ_QGDS01000005.1"/>
</dbReference>